<feature type="domain" description="Phosphatase PP2A regulatory subunit A/Splicing factor 3B subunit 1-like HEAT repeat" evidence="4">
    <location>
        <begin position="262"/>
        <end position="339"/>
    </location>
</feature>
<feature type="repeat" description="HEAT" evidence="3">
    <location>
        <begin position="308"/>
        <end position="346"/>
    </location>
</feature>
<dbReference type="PROSITE" id="PS50077">
    <property type="entry name" value="HEAT_REPEAT"/>
    <property type="match status" value="10"/>
</dbReference>
<dbReference type="AlphaFoldDB" id="A0A9P8CV63"/>
<dbReference type="InterPro" id="IPR011989">
    <property type="entry name" value="ARM-like"/>
</dbReference>
<evidence type="ECO:0000313" key="6">
    <source>
        <dbReference type="EMBL" id="KAG9321548.1"/>
    </source>
</evidence>
<evidence type="ECO:0008006" key="8">
    <source>
        <dbReference type="Google" id="ProtNLM"/>
    </source>
</evidence>
<feature type="repeat" description="HEAT" evidence="3">
    <location>
        <begin position="87"/>
        <end position="125"/>
    </location>
</feature>
<comment type="caution">
    <text evidence="6">The sequence shown here is derived from an EMBL/GenBank/DDBJ whole genome shotgun (WGS) entry which is preliminary data.</text>
</comment>
<evidence type="ECO:0000259" key="4">
    <source>
        <dbReference type="Pfam" id="PF22646"/>
    </source>
</evidence>
<feature type="repeat" description="HEAT" evidence="3">
    <location>
        <begin position="386"/>
        <end position="424"/>
    </location>
</feature>
<sequence length="574" mass="64078">MNPESEELYPIAILIDELRHDDVSLRLNAIKRLNTIALALGPQRTRDELIPFLDESIDDEDEILLTLAGELGDFVEYIGGAQFAHILLQPLENLAAVEETMVRDKAVESLNKICPLLSQTQLEQYYIPLLKRLSLGDWFTSRTSATGLYACGYPLASPASQEDMRNYNSIGHLHKQTFAKKLSKEHLVSDIIPLFNKLAQDEQDSVRLLTVTDLVAIAEQLSPEECKAYFLQTLKAMVADKSWRVRYMLADNFVKLSAAVGEEITREDLVVAFVRLLKDNEAEVRTAASGQVPGFAQLVDKETILNYILPCVKDLVTDTSQHVRAALAMQISGLAPILGKDATTEHLLPLFLQLLKDEFPDVRLNIISKLETVNQVIGIELLSQSLLPAIVELAEDKQWRVRLAIIDYIPLLATQLGVEFFDEKLGALCMSWLGDSVFSIREAATVNLRKLTEVFGVDWAKQTIIPKVLAMGTHPNYLYRMTTIFAITAMASAVTPEVIRDYILPTVSSLVSDPIPNIRFNVAKSIEALIPVLKQNPDTNPLVEQQLKPALAKLSEDSDNDVRFFSQKALLTVQ</sequence>
<feature type="repeat" description="HEAT" evidence="3">
    <location>
        <begin position="10"/>
        <end position="48"/>
    </location>
</feature>
<dbReference type="Pfam" id="PF22646">
    <property type="entry name" value="PPP2R1A-like_HEAT"/>
    <property type="match status" value="1"/>
</dbReference>
<feature type="repeat" description="HEAT" evidence="3">
    <location>
        <begin position="547"/>
        <end position="574"/>
    </location>
</feature>
<feature type="repeat" description="HEAT" evidence="3">
    <location>
        <begin position="503"/>
        <end position="540"/>
    </location>
</feature>
<comment type="similarity">
    <text evidence="2">Belongs to the phosphatase 2A regulatory subunit A family.</text>
</comment>
<protein>
    <recommendedName>
        <fullName evidence="8">Protein phosphatase PP2A regulatory subunit A</fullName>
    </recommendedName>
</protein>
<dbReference type="Gene3D" id="1.25.10.10">
    <property type="entry name" value="Leucine-rich Repeat Variant"/>
    <property type="match status" value="1"/>
</dbReference>
<dbReference type="GO" id="GO:0019888">
    <property type="term" value="F:protein phosphatase regulator activity"/>
    <property type="evidence" value="ECO:0007669"/>
    <property type="project" value="TreeGrafter"/>
</dbReference>
<dbReference type="InterPro" id="IPR055231">
    <property type="entry name" value="2AA_helical"/>
</dbReference>
<dbReference type="GO" id="GO:0005634">
    <property type="term" value="C:nucleus"/>
    <property type="evidence" value="ECO:0007669"/>
    <property type="project" value="TreeGrafter"/>
</dbReference>
<dbReference type="Proteomes" id="UP000717515">
    <property type="component" value="Unassembled WGS sequence"/>
</dbReference>
<evidence type="ECO:0000256" key="3">
    <source>
        <dbReference type="PROSITE-ProRule" id="PRU00103"/>
    </source>
</evidence>
<dbReference type="PANTHER" id="PTHR10648:SF4">
    <property type="entry name" value="PROTEIN PHOSPHATASE 2 (FORMERLY 2A), REGULATORY SUBUNIT A, BETA ISOFORM-RELATED"/>
    <property type="match status" value="1"/>
</dbReference>
<evidence type="ECO:0000313" key="7">
    <source>
        <dbReference type="Proteomes" id="UP000717515"/>
    </source>
</evidence>
<name>A0A9P8CV63_MORAP</name>
<evidence type="ECO:0000256" key="1">
    <source>
        <dbReference type="ARBA" id="ARBA00022737"/>
    </source>
</evidence>
<dbReference type="FunFam" id="1.25.10.10:FF:000011">
    <property type="entry name" value="Serine/threonine-protein phosphatase 2A regulatory subunit A alpha isoform"/>
    <property type="match status" value="1"/>
</dbReference>
<dbReference type="InterPro" id="IPR016024">
    <property type="entry name" value="ARM-type_fold"/>
</dbReference>
<feature type="repeat" description="HEAT" evidence="3">
    <location>
        <begin position="269"/>
        <end position="307"/>
    </location>
</feature>
<proteinExistence type="inferred from homology"/>
<dbReference type="GO" id="GO:0000159">
    <property type="term" value="C:protein phosphatase type 2A complex"/>
    <property type="evidence" value="ECO:0007669"/>
    <property type="project" value="TreeGrafter"/>
</dbReference>
<feature type="repeat" description="HEAT" evidence="3">
    <location>
        <begin position="347"/>
        <end position="385"/>
    </location>
</feature>
<reference evidence="6" key="1">
    <citation type="submission" date="2021-07" db="EMBL/GenBank/DDBJ databases">
        <title>Draft genome of Mortierella alpina, strain LL118, isolated from an aspen leaf litter sample.</title>
        <authorList>
            <person name="Yang S."/>
            <person name="Vinatzer B.A."/>
        </authorList>
    </citation>
    <scope>NUCLEOTIDE SEQUENCE</scope>
    <source>
        <strain evidence="6">LL118</strain>
    </source>
</reference>
<dbReference type="InterPro" id="IPR051023">
    <property type="entry name" value="PP2A_Regulatory_Subunit_A"/>
</dbReference>
<dbReference type="PANTHER" id="PTHR10648">
    <property type="entry name" value="SERINE/THREONINE-PROTEIN PHOSPHATASE PP2A 65 KDA REGULATORY SUBUNIT"/>
    <property type="match status" value="1"/>
</dbReference>
<organism evidence="6 7">
    <name type="scientific">Mortierella alpina</name>
    <name type="common">Oleaginous fungus</name>
    <name type="synonym">Mortierella renispora</name>
    <dbReference type="NCBI Taxonomy" id="64518"/>
    <lineage>
        <taxon>Eukaryota</taxon>
        <taxon>Fungi</taxon>
        <taxon>Fungi incertae sedis</taxon>
        <taxon>Mucoromycota</taxon>
        <taxon>Mortierellomycotina</taxon>
        <taxon>Mortierellomycetes</taxon>
        <taxon>Mortierellales</taxon>
        <taxon>Mortierellaceae</taxon>
        <taxon>Mortierella</taxon>
    </lineage>
</organism>
<keyword evidence="1" id="KW-0677">Repeat</keyword>
<dbReference type="InterPro" id="IPR054573">
    <property type="entry name" value="PP2A/SF3B1-like_HEAT"/>
</dbReference>
<dbReference type="Pfam" id="PF22956">
    <property type="entry name" value="VPS15-like_hel"/>
    <property type="match status" value="1"/>
</dbReference>
<evidence type="ECO:0000256" key="2">
    <source>
        <dbReference type="ARBA" id="ARBA00038332"/>
    </source>
</evidence>
<accession>A0A9P8CV63</accession>
<feature type="repeat" description="HEAT" evidence="3">
    <location>
        <begin position="230"/>
        <end position="268"/>
    </location>
</feature>
<dbReference type="GO" id="GO:0005829">
    <property type="term" value="C:cytosol"/>
    <property type="evidence" value="ECO:0007669"/>
    <property type="project" value="TreeGrafter"/>
</dbReference>
<dbReference type="SUPFAM" id="SSF48371">
    <property type="entry name" value="ARM repeat"/>
    <property type="match status" value="1"/>
</dbReference>
<feature type="repeat" description="HEAT" evidence="3">
    <location>
        <begin position="191"/>
        <end position="229"/>
    </location>
</feature>
<feature type="domain" description="Phosphatase 2A Regulatory Subunit A helical" evidence="5">
    <location>
        <begin position="346"/>
        <end position="495"/>
    </location>
</feature>
<dbReference type="EMBL" id="JAIFTL010000198">
    <property type="protein sequence ID" value="KAG9321548.1"/>
    <property type="molecule type" value="Genomic_DNA"/>
</dbReference>
<gene>
    <name evidence="6" type="ORF">KVV02_005527</name>
</gene>
<dbReference type="InterPro" id="IPR021133">
    <property type="entry name" value="HEAT_type_2"/>
</dbReference>
<evidence type="ECO:0000259" key="5">
    <source>
        <dbReference type="Pfam" id="PF22956"/>
    </source>
</evidence>